<dbReference type="EMBL" id="VRYY01000461">
    <property type="protein sequence ID" value="MBG3878079.1"/>
    <property type="molecule type" value="Genomic_DNA"/>
</dbReference>
<proteinExistence type="predicted"/>
<organism evidence="2 3">
    <name type="scientific">Nitratidesulfovibrio oxamicus</name>
    <dbReference type="NCBI Taxonomy" id="32016"/>
    <lineage>
        <taxon>Bacteria</taxon>
        <taxon>Pseudomonadati</taxon>
        <taxon>Thermodesulfobacteriota</taxon>
        <taxon>Desulfovibrionia</taxon>
        <taxon>Desulfovibrionales</taxon>
        <taxon>Desulfovibrionaceae</taxon>
        <taxon>Nitratidesulfovibrio</taxon>
    </lineage>
</organism>
<evidence type="ECO:0000313" key="2">
    <source>
        <dbReference type="EMBL" id="MBG3878079.1"/>
    </source>
</evidence>
<feature type="region of interest" description="Disordered" evidence="1">
    <location>
        <begin position="39"/>
        <end position="63"/>
    </location>
</feature>
<name>A0ABS0J6I5_9BACT</name>
<sequence length="95" mass="9718">MSIAPETPREAARPDATGTPGATDALLAAYASTILGFRLGDGQENPADDVPGLPRPDADAHQQAVRQAADKAVRLALRSGRPHLVLLGTGDGALP</sequence>
<feature type="region of interest" description="Disordered" evidence="1">
    <location>
        <begin position="1"/>
        <end position="22"/>
    </location>
</feature>
<accession>A0ABS0J6I5</accession>
<feature type="non-terminal residue" evidence="2">
    <location>
        <position position="95"/>
    </location>
</feature>
<evidence type="ECO:0000256" key="1">
    <source>
        <dbReference type="SAM" id="MobiDB-lite"/>
    </source>
</evidence>
<dbReference type="Proteomes" id="UP001194469">
    <property type="component" value="Unassembled WGS sequence"/>
</dbReference>
<protein>
    <submittedName>
        <fullName evidence="2">Uncharacterized protein</fullName>
    </submittedName>
</protein>
<gene>
    <name evidence="2" type="ORF">FVW20_13945</name>
</gene>
<reference evidence="2 3" key="1">
    <citation type="submission" date="2019-08" db="EMBL/GenBank/DDBJ databases">
        <authorList>
            <person name="Luo N."/>
        </authorList>
    </citation>
    <scope>NUCLEOTIDE SEQUENCE [LARGE SCALE GENOMIC DNA]</scope>
    <source>
        <strain evidence="2 3">NCIMB 9442</strain>
    </source>
</reference>
<keyword evidence="3" id="KW-1185">Reference proteome</keyword>
<comment type="caution">
    <text evidence="2">The sequence shown here is derived from an EMBL/GenBank/DDBJ whole genome shotgun (WGS) entry which is preliminary data.</text>
</comment>
<evidence type="ECO:0000313" key="3">
    <source>
        <dbReference type="Proteomes" id="UP001194469"/>
    </source>
</evidence>